<comment type="caution">
    <text evidence="2">The sequence shown here is derived from an EMBL/GenBank/DDBJ whole genome shotgun (WGS) entry which is preliminary data.</text>
</comment>
<dbReference type="AlphaFoldDB" id="A0A3A8EDX8"/>
<keyword evidence="1" id="KW-1133">Transmembrane helix</keyword>
<sequence length="70" mass="7736">MVVGDCSVITVIEGVNYCLVVIREQSWLDEINKMSFAQLSALLSFAALVWYVASSIRTMLHVLGADNSKE</sequence>
<keyword evidence="1" id="KW-0472">Membrane</keyword>
<dbReference type="EMBL" id="RAXV01000069">
    <property type="protein sequence ID" value="RKG29060.1"/>
    <property type="molecule type" value="Genomic_DNA"/>
</dbReference>
<dbReference type="RefSeq" id="WP_120403902.1">
    <property type="nucleotide sequence ID" value="NZ_RAXV01000069.1"/>
</dbReference>
<dbReference type="Proteomes" id="UP000282388">
    <property type="component" value="Unassembled WGS sequence"/>
</dbReference>
<evidence type="ECO:0000256" key="1">
    <source>
        <dbReference type="SAM" id="Phobius"/>
    </source>
</evidence>
<feature type="transmembrane region" description="Helical" evidence="1">
    <location>
        <begin position="36"/>
        <end position="53"/>
    </location>
</feature>
<keyword evidence="1" id="KW-0812">Transmembrane</keyword>
<proteinExistence type="predicted"/>
<gene>
    <name evidence="2" type="ORF">D7V32_16725</name>
</gene>
<evidence type="ECO:0000313" key="3">
    <source>
        <dbReference type="Proteomes" id="UP000282388"/>
    </source>
</evidence>
<accession>A0A3A8EDX8</accession>
<reference evidence="2 3" key="1">
    <citation type="submission" date="2018-09" db="EMBL/GenBank/DDBJ databases">
        <title>The draft genome of Acinetobacter spp. strains.</title>
        <authorList>
            <person name="Qin J."/>
            <person name="Feng Y."/>
            <person name="Zong Z."/>
        </authorList>
    </citation>
    <scope>NUCLEOTIDE SEQUENCE [LARGE SCALE GENOMIC DNA]</scope>
    <source>
        <strain evidence="2 3">WCHAc060012</strain>
    </source>
</reference>
<organism evidence="2 3">
    <name type="scientific">Acinetobacter tianfuensis</name>
    <dbReference type="NCBI Taxonomy" id="2419603"/>
    <lineage>
        <taxon>Bacteria</taxon>
        <taxon>Pseudomonadati</taxon>
        <taxon>Pseudomonadota</taxon>
        <taxon>Gammaproteobacteria</taxon>
        <taxon>Moraxellales</taxon>
        <taxon>Moraxellaceae</taxon>
        <taxon>Acinetobacter</taxon>
    </lineage>
</organism>
<protein>
    <submittedName>
        <fullName evidence="2">Uncharacterized protein</fullName>
    </submittedName>
</protein>
<evidence type="ECO:0000313" key="2">
    <source>
        <dbReference type="EMBL" id="RKG29060.1"/>
    </source>
</evidence>
<keyword evidence="3" id="KW-1185">Reference proteome</keyword>
<name>A0A3A8EDX8_9GAMM</name>